<evidence type="ECO:0000313" key="3">
    <source>
        <dbReference type="Proteomes" id="UP000618319"/>
    </source>
</evidence>
<evidence type="ECO:0000256" key="1">
    <source>
        <dbReference type="SAM" id="SignalP"/>
    </source>
</evidence>
<accession>A0ABR9T9P4</accession>
<gene>
    <name evidence="2" type="ORF">C4F40_15180</name>
</gene>
<keyword evidence="3" id="KW-1185">Reference proteome</keyword>
<dbReference type="RefSeq" id="WP_196939983.1">
    <property type="nucleotide sequence ID" value="NZ_MU158690.1"/>
</dbReference>
<protein>
    <recommendedName>
        <fullName evidence="4">SD-repeat containing protein B domain-containing protein</fullName>
    </recommendedName>
</protein>
<name>A0ABR9T9P4_9SPHI</name>
<evidence type="ECO:0000313" key="2">
    <source>
        <dbReference type="EMBL" id="MBE8722070.1"/>
    </source>
</evidence>
<reference evidence="2 3" key="1">
    <citation type="submission" date="2018-02" db="EMBL/GenBank/DDBJ databases">
        <title>Sphingobacterium KA21.</title>
        <authorList>
            <person name="Vasarhelyi B.M."/>
            <person name="Deshmukh S."/>
            <person name="Balint B."/>
            <person name="Kukolya J."/>
        </authorList>
    </citation>
    <scope>NUCLEOTIDE SEQUENCE [LARGE SCALE GENOMIC DNA]</scope>
    <source>
        <strain evidence="2 3">Ka21</strain>
    </source>
</reference>
<feature type="chain" id="PRO_5045524062" description="SD-repeat containing protein B domain-containing protein" evidence="1">
    <location>
        <begin position="34"/>
        <end position="961"/>
    </location>
</feature>
<sequence length="961" mass="107845">MVIPGLKLIKKCAALVGVLGLCFLIGLSPVVQAQEASVHAYFLRDTIDIQSGNTFSNQLVIENKTDKVLNFDVLHQFAGAALLALPQTGTVEAYGKRVYPVKFLADKQLISKNIQNFAVQITASINSDMTWPVVSASFTTHLIDAQGLFLDVEQAEVYLDPHSTQVDLPIRVFNNSLIASVFRLEFYETPEGLNFVPSQDTITVAPDEQRLIRIKAVYTGKSRNNADFAVTIRAIDPLGKQLAVKKVRVMALSNSRNLVLNQQDIYFKNRPNTLVMNYVNGNNFNAVQLLGTGKYTLNNQEEVGYNLNFNYYPRRKSYLLNDTYAYYKGEQWGVHVGSIYGNLDYNVNGKGIKGSLFFPGNKRITLYGVDNNYTLASNETLNKRNGYTLATEYVDGIPDKENSRVVLLYNNDKSLNSDSYLASGKQKLFADERNSLIAEGGLSTQTIDQGNLKDNYAGFAVGSAYQFESPSLSLRSYHYYSSPYYAGLRRGLMQSDNSLALPLGARQSLNAQVNYSRSQARYVSEQWNEWAAQINRYTQQTIQLGYQTAMGNNWNMTLSPYYFKQDMSLNSGSVVDSSWTSSSYRIKTALNYNTSKHSIALSMDNGYTSENTSQRPPAPYFSTRVNASYRNNIWGVNAFYQHNPFYISDALANGTSRDYDVLSIGPNISFAALDNRLSVTASAMYYYYGYSKNQNYIGNAHARWNLKNDWAISTELYFGVNRFQNLRQYNPETGLNNLEPNIDYRDPSLYTTRQIKIGVEKKIGAQANGREKKLTLIYFEDLNNNGIQDKGEQLVSGILVKINGLAAITNDKGMVTFTAPTDKVYAPVIANMNGWNTSPLAPSEIGVTKDVKIMMPLVKTVRLSGELRTIKEAYTEAFGSLAGIRVYAKDAHGMVYKTMTNENGRFNLFLPETEYTVSIDDVALPLRVIDNEKSIVLHKGTDAHLTFESRDQRRKVEVKKF</sequence>
<keyword evidence="1" id="KW-0732">Signal</keyword>
<dbReference type="EMBL" id="PSKQ01000022">
    <property type="protein sequence ID" value="MBE8722070.1"/>
    <property type="molecule type" value="Genomic_DNA"/>
</dbReference>
<dbReference type="Proteomes" id="UP000618319">
    <property type="component" value="Unassembled WGS sequence"/>
</dbReference>
<proteinExistence type="predicted"/>
<organism evidence="2 3">
    <name type="scientific">Sphingobacterium pedocola</name>
    <dbReference type="NCBI Taxonomy" id="2082722"/>
    <lineage>
        <taxon>Bacteria</taxon>
        <taxon>Pseudomonadati</taxon>
        <taxon>Bacteroidota</taxon>
        <taxon>Sphingobacteriia</taxon>
        <taxon>Sphingobacteriales</taxon>
        <taxon>Sphingobacteriaceae</taxon>
        <taxon>Sphingobacterium</taxon>
    </lineage>
</organism>
<comment type="caution">
    <text evidence="2">The sequence shown here is derived from an EMBL/GenBank/DDBJ whole genome shotgun (WGS) entry which is preliminary data.</text>
</comment>
<evidence type="ECO:0008006" key="4">
    <source>
        <dbReference type="Google" id="ProtNLM"/>
    </source>
</evidence>
<feature type="signal peptide" evidence="1">
    <location>
        <begin position="1"/>
        <end position="33"/>
    </location>
</feature>